<dbReference type="Gene3D" id="1.50.10.10">
    <property type="match status" value="1"/>
</dbReference>
<protein>
    <recommendedName>
        <fullName evidence="1">Glycosyl hydrolase family 95 catalytic domain-containing protein</fullName>
    </recommendedName>
</protein>
<dbReference type="PANTHER" id="PTHR31084:SF0">
    <property type="entry name" value="ALPHA-L-FUCOSIDASE 2"/>
    <property type="match status" value="1"/>
</dbReference>
<dbReference type="InterPro" id="IPR054363">
    <property type="entry name" value="GH95_cat"/>
</dbReference>
<evidence type="ECO:0000259" key="1">
    <source>
        <dbReference type="Pfam" id="PF22124"/>
    </source>
</evidence>
<dbReference type="Pfam" id="PF22124">
    <property type="entry name" value="Glyco_hydro_95_cat"/>
    <property type="match status" value="2"/>
</dbReference>
<dbReference type="InterPro" id="IPR012341">
    <property type="entry name" value="6hp_glycosidase-like_sf"/>
</dbReference>
<reference evidence="2" key="1">
    <citation type="submission" date="2021-06" db="EMBL/GenBank/DDBJ databases">
        <title>Description of novel taxa of the family Lachnospiraceae.</title>
        <authorList>
            <person name="Chaplin A.V."/>
            <person name="Sokolova S.R."/>
            <person name="Pikina A.P."/>
            <person name="Korzhanova M."/>
            <person name="Belova V."/>
            <person name="Korostin D."/>
            <person name="Efimov B.A."/>
        </authorList>
    </citation>
    <scope>NUCLEOTIDE SEQUENCE</scope>
    <source>
        <strain evidence="2">ASD5720</strain>
    </source>
</reference>
<keyword evidence="3" id="KW-1185">Reference proteome</keyword>
<comment type="caution">
    <text evidence="2">The sequence shown here is derived from an EMBL/GenBank/DDBJ whole genome shotgun (WGS) entry which is preliminary data.</text>
</comment>
<dbReference type="AlphaFoldDB" id="A0A949K4Z0"/>
<proteinExistence type="predicted"/>
<dbReference type="GO" id="GO:0004560">
    <property type="term" value="F:alpha-L-fucosidase activity"/>
    <property type="evidence" value="ECO:0007669"/>
    <property type="project" value="TreeGrafter"/>
</dbReference>
<sequence length="964" mass="108374">MSGSVHWLYGRNGMHGFDSGSYPVIGKGQAGLDAWRDALAAGNGWTGLLESFDPQEDVIIYQNTELVLDTNQIYRVPDYSKILEQERKNAVLRSQVGIWAKEAARENRRDYGVKDMVSADERPYHPSAQLRIRRLGPCTQTAYNRYVNYQTGEIGGQWKDENGLEWNTRSFASRENRLVITELLAPDSCMGASEADKLDLTIGLDHILEMSVEQEAMADYGIPAAPVTAEGAEAGEEIWLWQTGKYQEFPIGGVRTNPPSEYHDGGWATAVRIYTDGEIYVDKFVRDIQVCGKFTPDRQDAVVGGYESPVLRVKGAGIVILAAGMGRCAHGLKDGKSVKEVLLEELKGQIRDNTRPYEKNRIFSYEDALLKHRSLHEPAFSRVSLKLCHTREEKADRRLTNEALMEKQRQSPRINKAYAERLFEHGRFALLCSSGYHAPRMCGMWTGSWMPLFHGGFITNANLNLQVSSMNTGNLPEASWGYIYFLLRQLPDWQLNAARIYGMVSALQAPVHTAGDGNGQAYHSLPGYPHAYCNAITDWMIIPVFETYQCFGNRKIPYGENLSMNRLAGICGYSEADQKRILRDGFDLQEDILVPLIRGLMNFWTQYADDRYYLDEQGKIHLDDGTRIGERGNHYLLTPGYSAENAPGGLDYNGVLSLAANTAMDIAAMQDSLYMAEQISRRSLRLPWCSKWDKLRERIPEYLYTDDGAVKEWALSGFLENDDHRHISHAYGAWPAHEAQKDRRLRAGIYKAIQNRTRQNRSDDAMAHGHLHKAMAAARVKSARDLEKELYVLTAGEYQYTSLMTSHDRGRGSAYCTDAAITYPGIILEALVYSGEEEVEVLPALPDSWTKGQLCGVRTRCRAEVVCLCWDRTVSGKNKPAVSLTLMPEESRTIYLRSGLPWDSCTVDGKRYLAPECMKADLVRDSDMEDTDPVTAVSGPDRESGIRLMLIKGKEMKIGFYTAG</sequence>
<name>A0A949K4Z0_9FIRM</name>
<dbReference type="PANTHER" id="PTHR31084">
    <property type="entry name" value="ALPHA-L-FUCOSIDASE 2"/>
    <property type="match status" value="1"/>
</dbReference>
<dbReference type="GO" id="GO:0005975">
    <property type="term" value="P:carbohydrate metabolic process"/>
    <property type="evidence" value="ECO:0007669"/>
    <property type="project" value="InterPro"/>
</dbReference>
<dbReference type="Proteomes" id="UP000712157">
    <property type="component" value="Unassembled WGS sequence"/>
</dbReference>
<dbReference type="EMBL" id="JAHQCW010000016">
    <property type="protein sequence ID" value="MBU9737046.1"/>
    <property type="molecule type" value="Genomic_DNA"/>
</dbReference>
<gene>
    <name evidence="2" type="ORF">KTH89_10880</name>
</gene>
<accession>A0A949K4Z0</accession>
<evidence type="ECO:0000313" key="3">
    <source>
        <dbReference type="Proteomes" id="UP000712157"/>
    </source>
</evidence>
<dbReference type="InterPro" id="IPR008928">
    <property type="entry name" value="6-hairpin_glycosidase_sf"/>
</dbReference>
<dbReference type="RefSeq" id="WP_238721675.1">
    <property type="nucleotide sequence ID" value="NZ_JAHQCW010000016.1"/>
</dbReference>
<feature type="domain" description="Glycosyl hydrolase family 95 catalytic" evidence="1">
    <location>
        <begin position="632"/>
        <end position="829"/>
    </location>
</feature>
<organism evidence="2 3">
    <name type="scientific">Diplocloster agilis</name>
    <dbReference type="NCBI Taxonomy" id="2850323"/>
    <lineage>
        <taxon>Bacteria</taxon>
        <taxon>Bacillati</taxon>
        <taxon>Bacillota</taxon>
        <taxon>Clostridia</taxon>
        <taxon>Lachnospirales</taxon>
        <taxon>Lachnospiraceae</taxon>
        <taxon>Diplocloster</taxon>
    </lineage>
</organism>
<evidence type="ECO:0000313" key="2">
    <source>
        <dbReference type="EMBL" id="MBU9737046.1"/>
    </source>
</evidence>
<dbReference type="SUPFAM" id="SSF48208">
    <property type="entry name" value="Six-hairpin glycosidases"/>
    <property type="match status" value="1"/>
</dbReference>
<feature type="domain" description="Glycosyl hydrolase family 95 catalytic" evidence="1">
    <location>
        <begin position="364"/>
        <end position="551"/>
    </location>
</feature>